<dbReference type="AlphaFoldDB" id="A7N2P3"/>
<accession>A7N2P3</accession>
<evidence type="ECO:0000313" key="2">
    <source>
        <dbReference type="Proteomes" id="UP000008152"/>
    </source>
</evidence>
<dbReference type="KEGG" id="vha:VIBHAR_05458"/>
<sequence length="42" mass="4738">MPDGDLSKYIVSVNPILIEQVHLDTKKPLIINGFFVLNVAER</sequence>
<dbReference type="Proteomes" id="UP000008152">
    <property type="component" value="Chromosome II"/>
</dbReference>
<name>A7N2P3_VIBC1</name>
<reference evidence="1 2" key="1">
    <citation type="submission" date="2007-08" db="EMBL/GenBank/DDBJ databases">
        <authorList>
            <consortium name="The Vibrio harveyi Genome Sequencing Project"/>
            <person name="Bassler B."/>
            <person name="Clifton S.W."/>
            <person name="Fulton L."/>
            <person name="Delehaunty K."/>
            <person name="Fronick C."/>
            <person name="Harrison M."/>
            <person name="Markivic C."/>
            <person name="Fulton R."/>
            <person name="Tin-Wollam A.-M."/>
            <person name="Shah N."/>
            <person name="Pepin K."/>
            <person name="Nash W."/>
            <person name="Thiruvilangam P."/>
            <person name="Bhonagiri V."/>
            <person name="Waters C."/>
            <person name="Tu K.C."/>
            <person name="Irgon J."/>
            <person name="Wilson R.K."/>
        </authorList>
    </citation>
    <scope>NUCLEOTIDE SEQUENCE [LARGE SCALE GENOMIC DNA]</scope>
    <source>
        <strain evidence="2">ATCC BAA-1116 / BB120</strain>
    </source>
</reference>
<gene>
    <name evidence="1" type="ordered locus">VIBHAR_05458</name>
</gene>
<proteinExistence type="predicted"/>
<organism evidence="1 2">
    <name type="scientific">Vibrio campbellii (strain ATCC BAA-1116)</name>
    <dbReference type="NCBI Taxonomy" id="2902295"/>
    <lineage>
        <taxon>Bacteria</taxon>
        <taxon>Pseudomonadati</taxon>
        <taxon>Pseudomonadota</taxon>
        <taxon>Gammaproteobacteria</taxon>
        <taxon>Vibrionales</taxon>
        <taxon>Vibrionaceae</taxon>
        <taxon>Vibrio</taxon>
    </lineage>
</organism>
<protein>
    <submittedName>
        <fullName evidence="1">Uncharacterized protein</fullName>
    </submittedName>
</protein>
<evidence type="ECO:0000313" key="1">
    <source>
        <dbReference type="EMBL" id="ABU73363.1"/>
    </source>
</evidence>
<dbReference type="EMBL" id="CP000790">
    <property type="protein sequence ID" value="ABU73363.1"/>
    <property type="molecule type" value="Genomic_DNA"/>
</dbReference>